<feature type="non-terminal residue" evidence="2">
    <location>
        <position position="1"/>
    </location>
</feature>
<accession>T1A7Z6</accession>
<keyword evidence="2" id="KW-0378">Hydrolase</keyword>
<reference evidence="2" key="2">
    <citation type="journal article" date="2014" name="ISME J.">
        <title>Microbial stratification in low pH oxic and suboxic macroscopic growths along an acid mine drainage.</title>
        <authorList>
            <person name="Mendez-Garcia C."/>
            <person name="Mesa V."/>
            <person name="Sprenger R.R."/>
            <person name="Richter M."/>
            <person name="Diez M.S."/>
            <person name="Solano J."/>
            <person name="Bargiela R."/>
            <person name="Golyshina O.V."/>
            <person name="Manteca A."/>
            <person name="Ramos J.L."/>
            <person name="Gallego J.R."/>
            <person name="Llorente I."/>
            <person name="Martins Dos Santos V.A."/>
            <person name="Jensen O.N."/>
            <person name="Pelaez A.I."/>
            <person name="Sanchez J."/>
            <person name="Ferrer M."/>
        </authorList>
    </citation>
    <scope>NUCLEOTIDE SEQUENCE</scope>
</reference>
<dbReference type="EMBL" id="AUZY01006858">
    <property type="protein sequence ID" value="EQD52973.1"/>
    <property type="molecule type" value="Genomic_DNA"/>
</dbReference>
<evidence type="ECO:0000256" key="1">
    <source>
        <dbReference type="SAM" id="MobiDB-lite"/>
    </source>
</evidence>
<dbReference type="Pfam" id="PF05317">
    <property type="entry name" value="Thermopsin"/>
    <property type="match status" value="1"/>
</dbReference>
<dbReference type="EC" id="3.4.23.-" evidence="2"/>
<evidence type="ECO:0000313" key="2">
    <source>
        <dbReference type="EMBL" id="EQD52973.1"/>
    </source>
</evidence>
<dbReference type="GO" id="GO:0016787">
    <property type="term" value="F:hydrolase activity"/>
    <property type="evidence" value="ECO:0007669"/>
    <property type="project" value="UniProtKB-KW"/>
</dbReference>
<proteinExistence type="predicted"/>
<dbReference type="InterPro" id="IPR007981">
    <property type="entry name" value="Peptidase_A5"/>
</dbReference>
<gene>
    <name evidence="2" type="ORF">B1B_10468</name>
</gene>
<reference evidence="2" key="1">
    <citation type="submission" date="2013-08" db="EMBL/GenBank/DDBJ databases">
        <authorList>
            <person name="Mendez C."/>
            <person name="Richter M."/>
            <person name="Ferrer M."/>
            <person name="Sanchez J."/>
        </authorList>
    </citation>
    <scope>NUCLEOTIDE SEQUENCE</scope>
</reference>
<feature type="non-terminal residue" evidence="2">
    <location>
        <position position="258"/>
    </location>
</feature>
<feature type="compositionally biased region" description="Low complexity" evidence="1">
    <location>
        <begin position="1"/>
        <end position="31"/>
    </location>
</feature>
<feature type="region of interest" description="Disordered" evidence="1">
    <location>
        <begin position="1"/>
        <end position="35"/>
    </location>
</feature>
<name>T1A7Z6_9ZZZZ</name>
<sequence length="258" mass="27258">LPSATGATAGPAVSSPSAASTAPGGAHATSAKTTSLSGRAEQILKTAASLGVPARAVYLPDFNNLNPTLSNGHVRLTYTGGPAPMGVGEFGLENNSLGTITPYMLNTTSVAGTFAPSNLQVLYFDTANPQLYGVQLNAVDVGVSLFNNPSYQFWTQNVVTYNIESSQLQFENNVWNFSSPASYLSPNVFYAHGPNGTQVGTTFYYAYSAPMTVSYPFSLTLYLNSTLIGGRNAVFFNYSVTDALGHTVSGSYDYVVFN</sequence>
<organism evidence="2">
    <name type="scientific">mine drainage metagenome</name>
    <dbReference type="NCBI Taxonomy" id="410659"/>
    <lineage>
        <taxon>unclassified sequences</taxon>
        <taxon>metagenomes</taxon>
        <taxon>ecological metagenomes</taxon>
    </lineage>
</organism>
<comment type="caution">
    <text evidence="2">The sequence shown here is derived from an EMBL/GenBank/DDBJ whole genome shotgun (WGS) entry which is preliminary data.</text>
</comment>
<dbReference type="AlphaFoldDB" id="T1A7Z6"/>
<protein>
    <submittedName>
        <fullName evidence="2">Peptidase A5, thermopsin</fullName>
        <ecNumber evidence="2">3.4.23.-</ecNumber>
    </submittedName>
</protein>